<proteinExistence type="predicted"/>
<evidence type="ECO:0000256" key="1">
    <source>
        <dbReference type="SAM" id="MobiDB-lite"/>
    </source>
</evidence>
<dbReference type="InterPro" id="IPR038765">
    <property type="entry name" value="Papain-like_cys_pep_sf"/>
</dbReference>
<evidence type="ECO:0000313" key="4">
    <source>
        <dbReference type="Proteomes" id="UP000694548"/>
    </source>
</evidence>
<evidence type="ECO:0000313" key="3">
    <source>
        <dbReference type="Ensembl" id="ENSNFUP00015005860.1"/>
    </source>
</evidence>
<dbReference type="SUPFAM" id="SSF54001">
    <property type="entry name" value="Cysteine proteinases"/>
    <property type="match status" value="1"/>
</dbReference>
<dbReference type="AlphaFoldDB" id="A0A8C6KJQ0"/>
<dbReference type="Ensembl" id="ENSNFUT00015006179.1">
    <property type="protein sequence ID" value="ENSNFUP00015005860.1"/>
    <property type="gene ID" value="ENSNFUG00015002929.1"/>
</dbReference>
<protein>
    <recommendedName>
        <fullName evidence="2">HMG domain-containing protein</fullName>
    </recommendedName>
</protein>
<dbReference type="Proteomes" id="UP000694548">
    <property type="component" value="Chromosome sgr07"/>
</dbReference>
<reference evidence="3" key="1">
    <citation type="submission" date="2014-08" db="EMBL/GenBank/DDBJ databases">
        <authorList>
            <person name="Senf B."/>
            <person name="Petzold A."/>
            <person name="Downie B.R."/>
            <person name="Koch P."/>
            <person name="Platzer M."/>
        </authorList>
    </citation>
    <scope>NUCLEOTIDE SEQUENCE [LARGE SCALE GENOMIC DNA]</scope>
    <source>
        <strain evidence="3">GRZ</strain>
    </source>
</reference>
<organism evidence="3 4">
    <name type="scientific">Nothobranchius furzeri</name>
    <name type="common">Turquoise killifish</name>
    <dbReference type="NCBI Taxonomy" id="105023"/>
    <lineage>
        <taxon>Eukaryota</taxon>
        <taxon>Metazoa</taxon>
        <taxon>Chordata</taxon>
        <taxon>Craniata</taxon>
        <taxon>Vertebrata</taxon>
        <taxon>Euteleostomi</taxon>
        <taxon>Actinopterygii</taxon>
        <taxon>Neopterygii</taxon>
        <taxon>Teleostei</taxon>
        <taxon>Neoteleostei</taxon>
        <taxon>Acanthomorphata</taxon>
        <taxon>Ovalentaria</taxon>
        <taxon>Atherinomorphae</taxon>
        <taxon>Cyprinodontiformes</taxon>
        <taxon>Nothobranchiidae</taxon>
        <taxon>Nothobranchius</taxon>
    </lineage>
</organism>
<dbReference type="InterPro" id="IPR040648">
    <property type="entry name" value="HMGXB3_CxC4"/>
</dbReference>
<feature type="compositionally biased region" description="Polar residues" evidence="1">
    <location>
        <begin position="270"/>
        <end position="281"/>
    </location>
</feature>
<accession>A0A8C6KJQ0</accession>
<keyword evidence="4" id="KW-1185">Reference proteome</keyword>
<dbReference type="InterPro" id="IPR039598">
    <property type="entry name" value="HMGXB3"/>
</dbReference>
<reference evidence="3" key="2">
    <citation type="submission" date="2025-08" db="UniProtKB">
        <authorList>
            <consortium name="Ensembl"/>
        </authorList>
    </citation>
    <scope>IDENTIFICATION</scope>
</reference>
<name>A0A8C6KJQ0_NOTFU</name>
<reference evidence="3" key="3">
    <citation type="submission" date="2025-09" db="UniProtKB">
        <authorList>
            <consortium name="Ensembl"/>
        </authorList>
    </citation>
    <scope>IDENTIFICATION</scope>
</reference>
<dbReference type="PANTHER" id="PTHR17609:SF3">
    <property type="entry name" value="SAP DOMAIN-CONTAINING PROTEIN"/>
    <property type="match status" value="1"/>
</dbReference>
<dbReference type="PANTHER" id="PTHR17609">
    <property type="entry name" value="HMG DOMAIN-CONTAINING PROTEIN 3"/>
    <property type="match status" value="1"/>
</dbReference>
<feature type="domain" description="HMG" evidence="2">
    <location>
        <begin position="329"/>
        <end position="416"/>
    </location>
</feature>
<sequence length="952" mass="108687">QPGIQRPQLNTQCPQVNIQRRQPAPPARHQAQNQLTCPHCKMKLNKKNFKRHCTRKHSHQFETVSKDRFLACQCVDSKHGVFAVEKSFCGPATPIHVIKNTWGPIQKIMCEVDQCRLNADFARRSGMLPFECHHIQSLLYCPRIDCQTMTLTAEALETMVKNKWFGEERKTNLLRLQENADAEGVPLSVQLTVGGPQSKFHISVYEKKITYYSRLGRVTVSYDAKQNNWHCPCAKPRQSCMHKAVAKWHLFITKRELFRKVKSTEAEVPNPTQTTADQNASEAEEDGYPPDDKHIARMLDYLLTNKKLPADLPQALIEQSRDGKTKDTFPKHLVPKETKCTECENILSEQLITSKGKILTSTGVVEGISTYRKSCLNCGMVYRYQEWEDGIHNFDDHIFLSLHFCLMVRNALQVSKCNIIMCSLKALNNKRVLTVSEIPNPPDDYNGHVDINNFWDAVATEIISRGLIKCGQKNPFVVPPSYHHWAPWIGPHTRSSNSVLNTEFEKMQGPKMESDEKNDDDGDNEITVERLTDELVNLKVNFFSCYFTGGWAVITCPCGVVYSVKFNLRAESPRDFVDLLLSWKHFPNVSVYDYARGLALHANRRQPGIFDPFQGRLLAPTPENIEQASEGKVHVNMPWLRFPKMPADKEGHPLTGSSQHFALNDVFHQGNSKDQREVLRKLELVPELTGLINSQCVEQLFSGMRKNNYFLNLTTPSTHIFLQRNILHHYNMAKNQKQKKQYSKIVPPDVAMQCDSHGRVVLGIFMHAYLSQVLDENNSPTQHLAMVNTTVLTRFDFWSLGLERDIDGMILNCCLKVIEKVKLFAGDSFVISTWFPPLSMNHMDHLPDNAASLEWILLPVFVPGHWTLCILRPQNREIFYLDPLCGSGWRDESRTHLFRFLGHVGSSCLDSGSSVLNHSSFFLFVQWFCFCSKILHSLTHSCIKSATVDKFG</sequence>
<dbReference type="Gene3D" id="3.40.395.10">
    <property type="entry name" value="Adenoviral Proteinase, Chain A"/>
    <property type="match status" value="1"/>
</dbReference>
<dbReference type="Pfam" id="PF18717">
    <property type="entry name" value="CxC4"/>
    <property type="match status" value="1"/>
</dbReference>
<feature type="region of interest" description="Disordered" evidence="1">
    <location>
        <begin position="263"/>
        <end position="289"/>
    </location>
</feature>
<evidence type="ECO:0000259" key="2">
    <source>
        <dbReference type="Pfam" id="PF18717"/>
    </source>
</evidence>
<dbReference type="GeneTree" id="ENSGT00390000006983"/>